<dbReference type="OrthoDB" id="1069523at2759"/>
<dbReference type="AlphaFoldDB" id="A0A5N5SP40"/>
<sequence length="469" mass="52645">MPYDFSTFDRNCAKEQETPISGSVTGSIPSWLRGSLILNGPGKMKFGDQEYLHVFDGAAVLQKVNFTETGPTYSSKFLRSSAFQVNSENDQIVVSELGTKGTSVNNKSALQKLGEKFSFDKLFSDNAQVNVVRYGGGGYYAITESPFIHKICPKTLETIRKVDLHKEIGVNSQCPHPIQLNDGSSINVFHNVGATGPKYEIYKFPAQDSPDSFPKASKIASVDARWKLNPCLMHSFGMTEHYFVLPEQPLTLDVKQMVTNSVKEKPFIDGMEWIKDKLVKFHVVCRDTGKELKFRLKSEAFFYLHIINCYEEDKFIVVDLCAFKKPDMLYSFFIKNIRENGQNLWKELDRGTIKRIVLPLSVNDKVAPEENLITLGSKATAYRQKDGVVLLTPEEISPICYENPTMNPNFYGRKYSYFFGASSDMDDSCGKVAKVDVRSGEVKQWSKDGVYACVLSFVARPGAPADSGR</sequence>
<evidence type="ECO:0000256" key="3">
    <source>
        <dbReference type="ARBA" id="ARBA00023002"/>
    </source>
</evidence>
<dbReference type="GO" id="GO:0042574">
    <property type="term" value="P:retinal metabolic process"/>
    <property type="evidence" value="ECO:0007669"/>
    <property type="project" value="TreeGrafter"/>
</dbReference>
<keyword evidence="7" id="KW-1185">Reference proteome</keyword>
<proteinExistence type="inferred from homology"/>
<protein>
    <submittedName>
        <fullName evidence="6">Carotenoid isomerooxygenase</fullName>
    </submittedName>
</protein>
<feature type="binding site" evidence="5">
    <location>
        <position position="234"/>
    </location>
    <ligand>
        <name>Fe cation</name>
        <dbReference type="ChEBI" id="CHEBI:24875"/>
        <note>catalytic</note>
    </ligand>
</feature>
<dbReference type="GO" id="GO:0010436">
    <property type="term" value="F:carotenoid dioxygenase activity"/>
    <property type="evidence" value="ECO:0007669"/>
    <property type="project" value="TreeGrafter"/>
</dbReference>
<comment type="caution">
    <text evidence="6">The sequence shown here is derived from an EMBL/GenBank/DDBJ whole genome shotgun (WGS) entry which is preliminary data.</text>
</comment>
<evidence type="ECO:0000256" key="1">
    <source>
        <dbReference type="ARBA" id="ARBA00006787"/>
    </source>
</evidence>
<dbReference type="Proteomes" id="UP000326759">
    <property type="component" value="Unassembled WGS sequence"/>
</dbReference>
<dbReference type="GO" id="GO:0003834">
    <property type="term" value="F:beta-carotene 15,15'-dioxygenase activity"/>
    <property type="evidence" value="ECO:0007669"/>
    <property type="project" value="TreeGrafter"/>
</dbReference>
<keyword evidence="4 5" id="KW-0408">Iron</keyword>
<organism evidence="6 7">
    <name type="scientific">Armadillidium nasatum</name>
    <dbReference type="NCBI Taxonomy" id="96803"/>
    <lineage>
        <taxon>Eukaryota</taxon>
        <taxon>Metazoa</taxon>
        <taxon>Ecdysozoa</taxon>
        <taxon>Arthropoda</taxon>
        <taxon>Crustacea</taxon>
        <taxon>Multicrustacea</taxon>
        <taxon>Malacostraca</taxon>
        <taxon>Eumalacostraca</taxon>
        <taxon>Peracarida</taxon>
        <taxon>Isopoda</taxon>
        <taxon>Oniscidea</taxon>
        <taxon>Crinocheta</taxon>
        <taxon>Armadillidiidae</taxon>
        <taxon>Armadillidium</taxon>
    </lineage>
</organism>
<keyword evidence="3" id="KW-0560">Oxidoreductase</keyword>
<reference evidence="6 7" key="1">
    <citation type="journal article" date="2019" name="PLoS Biol.">
        <title>Sex chromosomes control vertical transmission of feminizing Wolbachia symbionts in an isopod.</title>
        <authorList>
            <person name="Becking T."/>
            <person name="Chebbi M.A."/>
            <person name="Giraud I."/>
            <person name="Moumen B."/>
            <person name="Laverre T."/>
            <person name="Caubet Y."/>
            <person name="Peccoud J."/>
            <person name="Gilbert C."/>
            <person name="Cordaux R."/>
        </authorList>
    </citation>
    <scope>NUCLEOTIDE SEQUENCE [LARGE SCALE GENOMIC DNA]</scope>
    <source>
        <strain evidence="6">ANa2</strain>
        <tissue evidence="6">Whole body excluding digestive tract and cuticle</tissue>
    </source>
</reference>
<evidence type="ECO:0000313" key="6">
    <source>
        <dbReference type="EMBL" id="KAB7495460.1"/>
    </source>
</evidence>
<feature type="binding site" evidence="5">
    <location>
        <position position="305"/>
    </location>
    <ligand>
        <name>Fe cation</name>
        <dbReference type="ChEBI" id="CHEBI:24875"/>
        <note>catalytic</note>
    </ligand>
</feature>
<comment type="similarity">
    <text evidence="1">Belongs to the carotenoid oxygenase family.</text>
</comment>
<dbReference type="Pfam" id="PF03055">
    <property type="entry name" value="RPE65"/>
    <property type="match status" value="1"/>
</dbReference>
<name>A0A5N5SP40_9CRUS</name>
<dbReference type="PANTHER" id="PTHR10543:SF24">
    <property type="entry name" value="CAROTENOID ISOMEROOXYGENASE"/>
    <property type="match status" value="1"/>
</dbReference>
<accession>A0A5N5SP40</accession>
<dbReference type="GO" id="GO:0046872">
    <property type="term" value="F:metal ion binding"/>
    <property type="evidence" value="ECO:0007669"/>
    <property type="project" value="UniProtKB-KW"/>
</dbReference>
<dbReference type="EMBL" id="SEYY01022579">
    <property type="protein sequence ID" value="KAB7495460.1"/>
    <property type="molecule type" value="Genomic_DNA"/>
</dbReference>
<gene>
    <name evidence="6" type="primary">ninaB_1</name>
    <name evidence="6" type="ORF">Anas_06096</name>
</gene>
<dbReference type="PANTHER" id="PTHR10543">
    <property type="entry name" value="BETA-CAROTENE DIOXYGENASE"/>
    <property type="match status" value="1"/>
</dbReference>
<feature type="binding site" evidence="5">
    <location>
        <position position="176"/>
    </location>
    <ligand>
        <name>Fe cation</name>
        <dbReference type="ChEBI" id="CHEBI:24875"/>
        <note>catalytic</note>
    </ligand>
</feature>
<evidence type="ECO:0000256" key="5">
    <source>
        <dbReference type="PIRSR" id="PIRSR604294-1"/>
    </source>
</evidence>
<dbReference type="InterPro" id="IPR004294">
    <property type="entry name" value="Carotenoid_Oase"/>
</dbReference>
<evidence type="ECO:0000256" key="2">
    <source>
        <dbReference type="ARBA" id="ARBA00022723"/>
    </source>
</evidence>
<evidence type="ECO:0000313" key="7">
    <source>
        <dbReference type="Proteomes" id="UP000326759"/>
    </source>
</evidence>
<evidence type="ECO:0000256" key="4">
    <source>
        <dbReference type="ARBA" id="ARBA00023004"/>
    </source>
</evidence>
<keyword evidence="2 5" id="KW-0479">Metal-binding</keyword>
<comment type="cofactor">
    <cofactor evidence="5">
        <name>Fe(2+)</name>
        <dbReference type="ChEBI" id="CHEBI:29033"/>
    </cofactor>
    <text evidence="5">Binds 1 Fe(2+) ion per subunit.</text>
</comment>
<dbReference type="GO" id="GO:0016121">
    <property type="term" value="P:carotene catabolic process"/>
    <property type="evidence" value="ECO:0007669"/>
    <property type="project" value="TreeGrafter"/>
</dbReference>